<name>A0A510HIW7_9ACTN</name>
<dbReference type="GO" id="GO:0015627">
    <property type="term" value="C:type II protein secretion system complex"/>
    <property type="evidence" value="ECO:0007669"/>
    <property type="project" value="InterPro"/>
</dbReference>
<dbReference type="Proteomes" id="UP000318065">
    <property type="component" value="Chromosome"/>
</dbReference>
<dbReference type="InterPro" id="IPR045584">
    <property type="entry name" value="Pilin-like"/>
</dbReference>
<dbReference type="Gene3D" id="3.30.700.10">
    <property type="entry name" value="Glycoprotein, Type 4 Pilin"/>
    <property type="match status" value="1"/>
</dbReference>
<keyword evidence="8" id="KW-1185">Reference proteome</keyword>
<proteinExistence type="predicted"/>
<dbReference type="Pfam" id="PF07963">
    <property type="entry name" value="N_methyl"/>
    <property type="match status" value="1"/>
</dbReference>
<comment type="subcellular location">
    <subcellularLocation>
        <location evidence="1">Membrane</location>
        <topology evidence="1">Single-pass membrane protein</topology>
    </subcellularLocation>
</comment>
<evidence type="ECO:0000256" key="4">
    <source>
        <dbReference type="ARBA" id="ARBA00022989"/>
    </source>
</evidence>
<dbReference type="OrthoDB" id="5123098at2"/>
<evidence type="ECO:0000313" key="8">
    <source>
        <dbReference type="Proteomes" id="UP000318065"/>
    </source>
</evidence>
<dbReference type="AlphaFoldDB" id="A0A510HIW7"/>
<evidence type="ECO:0000256" key="3">
    <source>
        <dbReference type="ARBA" id="ARBA00022692"/>
    </source>
</evidence>
<dbReference type="EMBL" id="AP019791">
    <property type="protein sequence ID" value="BBL78613.1"/>
    <property type="molecule type" value="Genomic_DNA"/>
</dbReference>
<dbReference type="RefSeq" id="WP_143526736.1">
    <property type="nucleotide sequence ID" value="NZ_AP019791.1"/>
</dbReference>
<feature type="transmembrane region" description="Helical" evidence="6">
    <location>
        <begin position="21"/>
        <end position="42"/>
    </location>
</feature>
<dbReference type="PRINTS" id="PR00813">
    <property type="entry name" value="BCTERIALGSPG"/>
</dbReference>
<accession>A0A510HIW7</accession>
<evidence type="ECO:0008006" key="9">
    <source>
        <dbReference type="Google" id="ProtNLM"/>
    </source>
</evidence>
<dbReference type="PROSITE" id="PS00409">
    <property type="entry name" value="PROKAR_NTER_METHYL"/>
    <property type="match status" value="1"/>
</dbReference>
<evidence type="ECO:0000256" key="1">
    <source>
        <dbReference type="ARBA" id="ARBA00004167"/>
    </source>
</evidence>
<dbReference type="GO" id="GO:0015628">
    <property type="term" value="P:protein secretion by the type II secretion system"/>
    <property type="evidence" value="ECO:0007669"/>
    <property type="project" value="InterPro"/>
</dbReference>
<gene>
    <name evidence="7" type="ORF">RxyAA322_04670</name>
</gene>
<evidence type="ECO:0000256" key="2">
    <source>
        <dbReference type="ARBA" id="ARBA00022481"/>
    </source>
</evidence>
<dbReference type="InterPro" id="IPR000983">
    <property type="entry name" value="Bac_GSPG_pilin"/>
</dbReference>
<reference evidence="7" key="1">
    <citation type="journal article" date="2019" name="Microbiol. Resour. Announc.">
        <title>Complete Genome Sequence of Rubrobacter xylanophilus Strain AA3-22, Isolated from Arima Onsen in Japan.</title>
        <authorList>
            <person name="Tomariguchi N."/>
            <person name="Miyazaki K."/>
        </authorList>
    </citation>
    <scope>NUCLEOTIDE SEQUENCE [LARGE SCALE GENOMIC DNA]</scope>
    <source>
        <strain evidence="7">AA3-22</strain>
    </source>
</reference>
<protein>
    <recommendedName>
        <fullName evidence="9">Prepilin-type N-terminal cleavage/methylation domain-containing protein</fullName>
    </recommendedName>
</protein>
<keyword evidence="4 6" id="KW-1133">Transmembrane helix</keyword>
<evidence type="ECO:0000313" key="7">
    <source>
        <dbReference type="EMBL" id="BBL78613.1"/>
    </source>
</evidence>
<dbReference type="InterPro" id="IPR012902">
    <property type="entry name" value="N_methyl_site"/>
</dbReference>
<evidence type="ECO:0000256" key="6">
    <source>
        <dbReference type="SAM" id="Phobius"/>
    </source>
</evidence>
<keyword evidence="2" id="KW-0488">Methylation</keyword>
<sequence>MLHWFGRRLREMQEKGRDERGFTLIELLVVVIIIGILAAIAIPTFLNQRERAWNAAAQSELRNMAAAATSCSVENGGAYDSPNNCHEVDTLRDFGWNDDSDVDQNITSTGANVWSATATHTNGGNTYVFTTDESDPNAGQVVEQ</sequence>
<keyword evidence="3 6" id="KW-0812">Transmembrane</keyword>
<dbReference type="PANTHER" id="PTHR30093">
    <property type="entry name" value="GENERAL SECRETION PATHWAY PROTEIN G"/>
    <property type="match status" value="1"/>
</dbReference>
<evidence type="ECO:0000256" key="5">
    <source>
        <dbReference type="ARBA" id="ARBA00023136"/>
    </source>
</evidence>
<organism evidence="7 8">
    <name type="scientific">Rubrobacter xylanophilus</name>
    <dbReference type="NCBI Taxonomy" id="49319"/>
    <lineage>
        <taxon>Bacteria</taxon>
        <taxon>Bacillati</taxon>
        <taxon>Actinomycetota</taxon>
        <taxon>Rubrobacteria</taxon>
        <taxon>Rubrobacterales</taxon>
        <taxon>Rubrobacteraceae</taxon>
        <taxon>Rubrobacter</taxon>
    </lineage>
</organism>
<dbReference type="GO" id="GO:0016020">
    <property type="term" value="C:membrane"/>
    <property type="evidence" value="ECO:0007669"/>
    <property type="project" value="UniProtKB-SubCell"/>
</dbReference>
<dbReference type="PANTHER" id="PTHR30093:SF44">
    <property type="entry name" value="TYPE II SECRETION SYSTEM CORE PROTEIN G"/>
    <property type="match status" value="1"/>
</dbReference>
<keyword evidence="5 6" id="KW-0472">Membrane</keyword>
<dbReference type="SUPFAM" id="SSF54523">
    <property type="entry name" value="Pili subunits"/>
    <property type="match status" value="1"/>
</dbReference>
<dbReference type="NCBIfam" id="TIGR02532">
    <property type="entry name" value="IV_pilin_GFxxxE"/>
    <property type="match status" value="1"/>
</dbReference>